<dbReference type="Proteomes" id="UP000694569">
    <property type="component" value="Unplaced"/>
</dbReference>
<dbReference type="InterPro" id="IPR031379">
    <property type="entry name" value="CLLAC"/>
</dbReference>
<organism evidence="3 4">
    <name type="scientific">Leptobrachium leishanense</name>
    <name type="common">Leishan spiny toad</name>
    <dbReference type="NCBI Taxonomy" id="445787"/>
    <lineage>
        <taxon>Eukaryota</taxon>
        <taxon>Metazoa</taxon>
        <taxon>Chordata</taxon>
        <taxon>Craniata</taxon>
        <taxon>Vertebrata</taxon>
        <taxon>Euteleostomi</taxon>
        <taxon>Amphibia</taxon>
        <taxon>Batrachia</taxon>
        <taxon>Anura</taxon>
        <taxon>Pelobatoidea</taxon>
        <taxon>Megophryidae</taxon>
        <taxon>Leptobrachium</taxon>
    </lineage>
</organism>
<keyword evidence="1" id="KW-0812">Transmembrane</keyword>
<dbReference type="Ensembl" id="ENSLLET00000006058.1">
    <property type="protein sequence ID" value="ENSLLEP00000005811.1"/>
    <property type="gene ID" value="ENSLLEG00000003682.1"/>
</dbReference>
<dbReference type="InterPro" id="IPR053297">
    <property type="entry name" value="Dynactin-associated"/>
</dbReference>
<evidence type="ECO:0000313" key="3">
    <source>
        <dbReference type="Ensembl" id="ENSLLEP00000005811.1"/>
    </source>
</evidence>
<dbReference type="OrthoDB" id="10263073at2759"/>
<keyword evidence="1" id="KW-1133">Transmembrane helix</keyword>
<dbReference type="Pfam" id="PF00190">
    <property type="entry name" value="Cupin_1"/>
    <property type="match status" value="2"/>
</dbReference>
<feature type="domain" description="Cupin type-1" evidence="2">
    <location>
        <begin position="324"/>
        <end position="456"/>
    </location>
</feature>
<dbReference type="SUPFAM" id="SSF51182">
    <property type="entry name" value="RmlC-like cupins"/>
    <property type="match status" value="1"/>
</dbReference>
<evidence type="ECO:0000256" key="1">
    <source>
        <dbReference type="SAM" id="Phobius"/>
    </source>
</evidence>
<dbReference type="InterPro" id="IPR011051">
    <property type="entry name" value="RmlC_Cupin_sf"/>
</dbReference>
<dbReference type="InterPro" id="IPR014710">
    <property type="entry name" value="RmlC-like_jellyroll"/>
</dbReference>
<dbReference type="PANTHER" id="PTHR35349">
    <property type="entry name" value="DYNACTIN-ASSOCIATED PROTEIN"/>
    <property type="match status" value="1"/>
</dbReference>
<evidence type="ECO:0000313" key="4">
    <source>
        <dbReference type="Proteomes" id="UP000694569"/>
    </source>
</evidence>
<proteinExistence type="predicted"/>
<dbReference type="GO" id="GO:0005886">
    <property type="term" value="C:plasma membrane"/>
    <property type="evidence" value="ECO:0007669"/>
    <property type="project" value="TreeGrafter"/>
</dbReference>
<feature type="domain" description="Cupin type-1" evidence="2">
    <location>
        <begin position="116"/>
        <end position="279"/>
    </location>
</feature>
<evidence type="ECO:0000259" key="2">
    <source>
        <dbReference type="SMART" id="SM00835"/>
    </source>
</evidence>
<dbReference type="AlphaFoldDB" id="A0A8C5LXQ5"/>
<accession>A0A8C5LXQ5</accession>
<name>A0A8C5LXQ5_9ANUR</name>
<keyword evidence="4" id="KW-1185">Reference proteome</keyword>
<dbReference type="SMART" id="SM00835">
    <property type="entry name" value="Cupin_1"/>
    <property type="match status" value="2"/>
</dbReference>
<dbReference type="GO" id="GO:0005794">
    <property type="term" value="C:Golgi apparatus"/>
    <property type="evidence" value="ECO:0007669"/>
    <property type="project" value="TreeGrafter"/>
</dbReference>
<dbReference type="Pfam" id="PF15675">
    <property type="entry name" value="CLLAC"/>
    <property type="match status" value="1"/>
</dbReference>
<dbReference type="Gene3D" id="2.60.120.10">
    <property type="entry name" value="Jelly Rolls"/>
    <property type="match status" value="2"/>
</dbReference>
<dbReference type="InterPro" id="IPR006045">
    <property type="entry name" value="Cupin_1"/>
</dbReference>
<sequence length="470" mass="53373">MDNKGFELQEGLPNSIPYNHHKETYATPAQEKRNPCSLMRIFLVCFLACLVTTSIGVLILSLVYVGSVNEKASREVINREINPNPPQKQAETRYSFLNRLGKSKEYLFEGGAIRWARFRKNPQDYNNENELSFGNSISSHRSKMTVATLRILGNGLRVPHWHFNANEHGFLIQGKAWIGVVDDGANTVATFNVTVGQVLFFPMNTLHWVKCVSDEDCLFILFFTTHDELKTLDMDDAFFETPEDVASRSLKPEGGVEFIRTFKKPAADQAINLPGNLMDLVQNANYVQAADTLVWQYFYDLKGSKQFIYSGGIIQWARHRKNGAGLSDKEKIYSDSINRHSDTLTLGTLRIYSNSLRQPHFHFNAHEMGYVISGCGVVGVVGDQPVDEFSVEVGDVFFFPIGTQHYIKSTCVEDFYMILAFNTGNQLETLDMDDYFHATADHILAQLFRKKQDEFKKIPKFQDDQAVIKP</sequence>
<reference evidence="3" key="1">
    <citation type="submission" date="2025-08" db="UniProtKB">
        <authorList>
            <consortium name="Ensembl"/>
        </authorList>
    </citation>
    <scope>IDENTIFICATION</scope>
</reference>
<keyword evidence="1" id="KW-0472">Membrane</keyword>
<protein>
    <recommendedName>
        <fullName evidence="2">Cupin type-1 domain-containing protein</fullName>
    </recommendedName>
</protein>
<reference evidence="3" key="2">
    <citation type="submission" date="2025-09" db="UniProtKB">
        <authorList>
            <consortium name="Ensembl"/>
        </authorList>
    </citation>
    <scope>IDENTIFICATION</scope>
</reference>
<dbReference type="PANTHER" id="PTHR35349:SF4">
    <property type="entry name" value="CUPIN TYPE-1 DOMAIN-CONTAINING PROTEIN"/>
    <property type="match status" value="1"/>
</dbReference>
<feature type="transmembrane region" description="Helical" evidence="1">
    <location>
        <begin position="41"/>
        <end position="65"/>
    </location>
</feature>
<dbReference type="GeneTree" id="ENSGT00390000003755"/>